<accession>A0A4S8HZA0</accession>
<comment type="caution">
    <text evidence="3">The sequence shown here is derived from an EMBL/GenBank/DDBJ whole genome shotgun (WGS) entry which is preliminary data.</text>
</comment>
<proteinExistence type="predicted"/>
<protein>
    <submittedName>
        <fullName evidence="3">DUF5013 domain-containing protein</fullName>
    </submittedName>
</protein>
<dbReference type="Pfam" id="PF01833">
    <property type="entry name" value="TIG"/>
    <property type="match status" value="2"/>
</dbReference>
<evidence type="ECO:0000313" key="3">
    <source>
        <dbReference type="EMBL" id="THU41077.1"/>
    </source>
</evidence>
<dbReference type="Proteomes" id="UP000306918">
    <property type="component" value="Unassembled WGS sequence"/>
</dbReference>
<evidence type="ECO:0000259" key="2">
    <source>
        <dbReference type="Pfam" id="PF16405"/>
    </source>
</evidence>
<dbReference type="InterPro" id="IPR014756">
    <property type="entry name" value="Ig_E-set"/>
</dbReference>
<dbReference type="RefSeq" id="WP_136575567.1">
    <property type="nucleotide sequence ID" value="NZ_STFF01000001.1"/>
</dbReference>
<feature type="domain" description="IPT/TIG" evidence="1">
    <location>
        <begin position="134"/>
        <end position="195"/>
    </location>
</feature>
<gene>
    <name evidence="3" type="ORF">FAM09_02880</name>
</gene>
<dbReference type="EMBL" id="STFF01000001">
    <property type="protein sequence ID" value="THU41077.1"/>
    <property type="molecule type" value="Genomic_DNA"/>
</dbReference>
<sequence length="406" mass="41821">MTNKLICSVGFITAIAIFIIAGCEKGPQFREFTHPAPKPTGLSPASGYPTTNITITGSDFDTLTGAVKVWFGGIQATSIVSSNGNQIVVQVPANAVSGKVSLQVWTTKLDSVGTYTVIAAPVINSVASKNAQTNVAFPGDTLYLKGLRFGTDATKAVIKVSGTTATNVPFYNDTLIKAIAPAGFSSGNVTLTIGGLTLTATPAIINPNAPGNITPYFLSNTGDTTKGGGFTTSTALVSNRWGTLAAPWVTNTATKNKSGVGGYSKDAPSGGLAGTICWETWSNTPITDGIIYQTTSMPLPAGSYTLSVKYYSEVQQNSTVHLAVATGSSGIPTLANLSSALASVALANPSNVGATTPNVTETKTLNFTVSSSQVVSIGFLANLAWGNGTANPGCYIRVDWIKLVKN</sequence>
<evidence type="ECO:0000313" key="4">
    <source>
        <dbReference type="Proteomes" id="UP000306918"/>
    </source>
</evidence>
<dbReference type="OrthoDB" id="633200at2"/>
<name>A0A4S8HZA0_9BACT</name>
<evidence type="ECO:0000259" key="1">
    <source>
        <dbReference type="Pfam" id="PF01833"/>
    </source>
</evidence>
<dbReference type="InterPro" id="IPR032181">
    <property type="entry name" value="DUF5013"/>
</dbReference>
<dbReference type="Gene3D" id="2.60.120.260">
    <property type="entry name" value="Galactose-binding domain-like"/>
    <property type="match status" value="1"/>
</dbReference>
<feature type="domain" description="DUF5013" evidence="2">
    <location>
        <begin position="229"/>
        <end position="378"/>
    </location>
</feature>
<dbReference type="InterPro" id="IPR013783">
    <property type="entry name" value="Ig-like_fold"/>
</dbReference>
<dbReference type="Pfam" id="PF16405">
    <property type="entry name" value="DUF5013"/>
    <property type="match status" value="1"/>
</dbReference>
<dbReference type="AlphaFoldDB" id="A0A4S8HZA0"/>
<dbReference type="Gene3D" id="2.60.40.10">
    <property type="entry name" value="Immunoglobulins"/>
    <property type="match status" value="2"/>
</dbReference>
<dbReference type="SUPFAM" id="SSF81296">
    <property type="entry name" value="E set domains"/>
    <property type="match status" value="2"/>
</dbReference>
<dbReference type="CDD" id="cd00102">
    <property type="entry name" value="IPT"/>
    <property type="match status" value="1"/>
</dbReference>
<dbReference type="InterPro" id="IPR002909">
    <property type="entry name" value="IPT_dom"/>
</dbReference>
<dbReference type="PROSITE" id="PS51257">
    <property type="entry name" value="PROKAR_LIPOPROTEIN"/>
    <property type="match status" value="1"/>
</dbReference>
<organism evidence="3 4">
    <name type="scientific">Niastella caeni</name>
    <dbReference type="NCBI Taxonomy" id="2569763"/>
    <lineage>
        <taxon>Bacteria</taxon>
        <taxon>Pseudomonadati</taxon>
        <taxon>Bacteroidota</taxon>
        <taxon>Chitinophagia</taxon>
        <taxon>Chitinophagales</taxon>
        <taxon>Chitinophagaceae</taxon>
        <taxon>Niastella</taxon>
    </lineage>
</organism>
<keyword evidence="4" id="KW-1185">Reference proteome</keyword>
<reference evidence="3 4" key="1">
    <citation type="submission" date="2019-04" db="EMBL/GenBank/DDBJ databases">
        <title>Niastella caeni sp. nov., isolated from activated sludge.</title>
        <authorList>
            <person name="Sheng M."/>
        </authorList>
    </citation>
    <scope>NUCLEOTIDE SEQUENCE [LARGE SCALE GENOMIC DNA]</scope>
    <source>
        <strain evidence="3 4">HX-2-15</strain>
    </source>
</reference>
<feature type="domain" description="IPT/TIG" evidence="1">
    <location>
        <begin position="37"/>
        <end position="110"/>
    </location>
</feature>